<feature type="compositionally biased region" description="Basic and acidic residues" evidence="1">
    <location>
        <begin position="212"/>
        <end position="230"/>
    </location>
</feature>
<evidence type="ECO:0000313" key="3">
    <source>
        <dbReference type="Proteomes" id="UP001161017"/>
    </source>
</evidence>
<accession>A0AA43QV29</accession>
<dbReference type="EMBL" id="JAPUFD010000023">
    <property type="protein sequence ID" value="MDI1493138.1"/>
    <property type="molecule type" value="Genomic_DNA"/>
</dbReference>
<keyword evidence="3" id="KW-1185">Reference proteome</keyword>
<reference evidence="2" key="1">
    <citation type="journal article" date="2023" name="Genome Biol. Evol.">
        <title>First Whole Genome Sequence and Flow Cytometry Genome Size Data for the Lichen-Forming Fungus Ramalina farinacea (Ascomycota).</title>
        <authorList>
            <person name="Llewellyn T."/>
            <person name="Mian S."/>
            <person name="Hill R."/>
            <person name="Leitch I.J."/>
            <person name="Gaya E."/>
        </authorList>
    </citation>
    <scope>NUCLEOTIDE SEQUENCE</scope>
    <source>
        <strain evidence="2">LIQ254RAFAR</strain>
    </source>
</reference>
<gene>
    <name evidence="2" type="ORF">OHK93_004925</name>
</gene>
<evidence type="ECO:0000313" key="2">
    <source>
        <dbReference type="EMBL" id="MDI1493138.1"/>
    </source>
</evidence>
<feature type="compositionally biased region" description="Basic and acidic residues" evidence="1">
    <location>
        <begin position="86"/>
        <end position="98"/>
    </location>
</feature>
<feature type="compositionally biased region" description="Polar residues" evidence="1">
    <location>
        <begin position="99"/>
        <end position="126"/>
    </location>
</feature>
<evidence type="ECO:0000256" key="1">
    <source>
        <dbReference type="SAM" id="MobiDB-lite"/>
    </source>
</evidence>
<proteinExistence type="predicted"/>
<feature type="compositionally biased region" description="Polar residues" evidence="1">
    <location>
        <begin position="172"/>
        <end position="182"/>
    </location>
</feature>
<name>A0AA43QV29_9LECA</name>
<organism evidence="2 3">
    <name type="scientific">Ramalina farinacea</name>
    <dbReference type="NCBI Taxonomy" id="258253"/>
    <lineage>
        <taxon>Eukaryota</taxon>
        <taxon>Fungi</taxon>
        <taxon>Dikarya</taxon>
        <taxon>Ascomycota</taxon>
        <taxon>Pezizomycotina</taxon>
        <taxon>Lecanoromycetes</taxon>
        <taxon>OSLEUM clade</taxon>
        <taxon>Lecanoromycetidae</taxon>
        <taxon>Lecanorales</taxon>
        <taxon>Lecanorineae</taxon>
        <taxon>Ramalinaceae</taxon>
        <taxon>Ramalina</taxon>
    </lineage>
</organism>
<dbReference type="Proteomes" id="UP001161017">
    <property type="component" value="Unassembled WGS sequence"/>
</dbReference>
<feature type="compositionally biased region" description="Basic and acidic residues" evidence="1">
    <location>
        <begin position="36"/>
        <end position="61"/>
    </location>
</feature>
<feature type="region of interest" description="Disordered" evidence="1">
    <location>
        <begin position="1"/>
        <end position="231"/>
    </location>
</feature>
<dbReference type="AlphaFoldDB" id="A0AA43QV29"/>
<sequence>MSYNRSSDWDSSGAYHHFNLEQGQQHRGANGQWYAHDGRPIDESAPRTDRYPLETNRDARGSDASGRNASIRMQPERTYRVGGQIDARDGWPIDDEPRNTTPASTRRSEPTSRGGQAQHSSRQRSPSSEDRYVTPRGPADEGWVPPGVEFPPRPRYYDDDPDDYSRPAPSSQYPYQDNYNHGRSNRSRYDQDYPSRRSLTANDYGGRSSTYRSDDYDRDYRSSNGRRDGYGYDSIWGRVFR</sequence>
<comment type="caution">
    <text evidence="2">The sequence shown here is derived from an EMBL/GenBank/DDBJ whole genome shotgun (WGS) entry which is preliminary data.</text>
</comment>
<protein>
    <submittedName>
        <fullName evidence="2">Uncharacterized protein</fullName>
    </submittedName>
</protein>
<feature type="compositionally biased region" description="Polar residues" evidence="1">
    <location>
        <begin position="1"/>
        <end position="10"/>
    </location>
</feature>